<dbReference type="CDD" id="cd07377">
    <property type="entry name" value="WHTH_GntR"/>
    <property type="match status" value="1"/>
</dbReference>
<reference evidence="5" key="1">
    <citation type="submission" date="2024-06" db="EMBL/GenBank/DDBJ databases">
        <authorList>
            <person name="Coelho C."/>
            <person name="Bento M."/>
            <person name="Garcia E."/>
            <person name="Camelo A."/>
            <person name="Brandao I."/>
            <person name="Espirito Santo C."/>
            <person name="Trovao J."/>
            <person name="Verissimo A."/>
            <person name="Costa J."/>
            <person name="Tiago I."/>
        </authorList>
    </citation>
    <scope>NUCLEOTIDE SEQUENCE</scope>
    <source>
        <strain evidence="5">KWT182</strain>
    </source>
</reference>
<evidence type="ECO:0000256" key="1">
    <source>
        <dbReference type="ARBA" id="ARBA00023015"/>
    </source>
</evidence>
<evidence type="ECO:0000313" key="5">
    <source>
        <dbReference type="EMBL" id="XBS68232.1"/>
    </source>
</evidence>
<dbReference type="Gene3D" id="3.40.1410.10">
    <property type="entry name" value="Chorismate lyase-like"/>
    <property type="match status" value="1"/>
</dbReference>
<keyword evidence="2" id="KW-0238">DNA-binding</keyword>
<dbReference type="AlphaFoldDB" id="A0AAU7Q667"/>
<dbReference type="InterPro" id="IPR050679">
    <property type="entry name" value="Bact_HTH_transcr_reg"/>
</dbReference>
<feature type="domain" description="HTH gntR-type" evidence="4">
    <location>
        <begin position="13"/>
        <end position="81"/>
    </location>
</feature>
<name>A0AAU7Q667_9GAMM</name>
<dbReference type="PROSITE" id="PS50949">
    <property type="entry name" value="HTH_GNTR"/>
    <property type="match status" value="1"/>
</dbReference>
<dbReference type="Pfam" id="PF00392">
    <property type="entry name" value="GntR"/>
    <property type="match status" value="1"/>
</dbReference>
<evidence type="ECO:0000256" key="2">
    <source>
        <dbReference type="ARBA" id="ARBA00023125"/>
    </source>
</evidence>
<dbReference type="InterPro" id="IPR011663">
    <property type="entry name" value="UTRA"/>
</dbReference>
<evidence type="ECO:0000259" key="4">
    <source>
        <dbReference type="PROSITE" id="PS50949"/>
    </source>
</evidence>
<dbReference type="Gene3D" id="1.10.10.10">
    <property type="entry name" value="Winged helix-like DNA-binding domain superfamily/Winged helix DNA-binding domain"/>
    <property type="match status" value="1"/>
</dbReference>
<dbReference type="GO" id="GO:0003700">
    <property type="term" value="F:DNA-binding transcription factor activity"/>
    <property type="evidence" value="ECO:0007669"/>
    <property type="project" value="InterPro"/>
</dbReference>
<keyword evidence="3" id="KW-0804">Transcription</keyword>
<dbReference type="PANTHER" id="PTHR44846">
    <property type="entry name" value="MANNOSYL-D-GLYCERATE TRANSPORT/METABOLISM SYSTEM REPRESSOR MNGR-RELATED"/>
    <property type="match status" value="1"/>
</dbReference>
<gene>
    <name evidence="5" type="ORF">ABK905_15700</name>
</gene>
<accession>A0AAU7Q667</accession>
<dbReference type="InterPro" id="IPR036388">
    <property type="entry name" value="WH-like_DNA-bd_sf"/>
</dbReference>
<evidence type="ECO:0000256" key="3">
    <source>
        <dbReference type="ARBA" id="ARBA00023163"/>
    </source>
</evidence>
<dbReference type="SUPFAM" id="SSF64288">
    <property type="entry name" value="Chorismate lyase-like"/>
    <property type="match status" value="1"/>
</dbReference>
<dbReference type="PANTHER" id="PTHR44846:SF1">
    <property type="entry name" value="MANNOSYL-D-GLYCERATE TRANSPORT_METABOLISM SYSTEM REPRESSOR MNGR-RELATED"/>
    <property type="match status" value="1"/>
</dbReference>
<dbReference type="SUPFAM" id="SSF46785">
    <property type="entry name" value="Winged helix' DNA-binding domain"/>
    <property type="match status" value="1"/>
</dbReference>
<dbReference type="InterPro" id="IPR000524">
    <property type="entry name" value="Tscrpt_reg_HTH_GntR"/>
</dbReference>
<proteinExistence type="predicted"/>
<dbReference type="SMART" id="SM00345">
    <property type="entry name" value="HTH_GNTR"/>
    <property type="match status" value="1"/>
</dbReference>
<dbReference type="EMBL" id="CP157947">
    <property type="protein sequence ID" value="XBS68232.1"/>
    <property type="molecule type" value="Genomic_DNA"/>
</dbReference>
<protein>
    <submittedName>
        <fullName evidence="5">GntR family transcriptional regulator</fullName>
    </submittedName>
</protein>
<dbReference type="PRINTS" id="PR00035">
    <property type="entry name" value="HTHGNTR"/>
</dbReference>
<sequence length="251" mass="27397">MNWDQHGLLSGPQPLWWQIAERLRREIEFGGFKPGDILPSEATLNKTFGVSRTTARTALDKLEQEGLITRRAGKGSMVLPPPHVVQPLNQMSSFAEDMRRRGFTAGYATLAVRMTAPPPEAAGALGLAENVKTLLVSRLLSADGLAVAVSHSWLAPALFGHHPIPTVEELNSGSLYVWLEQRCGCRITGARETISAGIADGDLSRSLAIARGTAVLIARRLCHDSRQQPVEFAAISYRADRYSFTIDLVRS</sequence>
<dbReference type="InterPro" id="IPR036390">
    <property type="entry name" value="WH_DNA-bd_sf"/>
</dbReference>
<dbReference type="InterPro" id="IPR028978">
    <property type="entry name" value="Chorismate_lyase_/UTRA_dom_sf"/>
</dbReference>
<dbReference type="Pfam" id="PF07702">
    <property type="entry name" value="UTRA"/>
    <property type="match status" value="1"/>
</dbReference>
<dbReference type="GO" id="GO:0045892">
    <property type="term" value="P:negative regulation of DNA-templated transcription"/>
    <property type="evidence" value="ECO:0007669"/>
    <property type="project" value="TreeGrafter"/>
</dbReference>
<organism evidence="5">
    <name type="scientific">Acerihabitans sp. KWT182</name>
    <dbReference type="NCBI Taxonomy" id="3157919"/>
    <lineage>
        <taxon>Bacteria</taxon>
        <taxon>Pseudomonadati</taxon>
        <taxon>Pseudomonadota</taxon>
        <taxon>Gammaproteobacteria</taxon>
        <taxon>Enterobacterales</taxon>
        <taxon>Pectobacteriaceae</taxon>
        <taxon>Acerihabitans</taxon>
    </lineage>
</organism>
<dbReference type="SMART" id="SM00866">
    <property type="entry name" value="UTRA"/>
    <property type="match status" value="1"/>
</dbReference>
<keyword evidence="1" id="KW-0805">Transcription regulation</keyword>
<dbReference type="GO" id="GO:0003677">
    <property type="term" value="F:DNA binding"/>
    <property type="evidence" value="ECO:0007669"/>
    <property type="project" value="UniProtKB-KW"/>
</dbReference>